<keyword evidence="6 14" id="KW-0808">Transferase</keyword>
<dbReference type="GO" id="GO:0005886">
    <property type="term" value="C:plasma membrane"/>
    <property type="evidence" value="ECO:0007669"/>
    <property type="project" value="TreeGrafter"/>
</dbReference>
<dbReference type="PANTHER" id="PTHR31650">
    <property type="entry name" value="O-ACYLTRANSFERASE (WSD1-LIKE) FAMILY PROTEIN"/>
    <property type="match status" value="1"/>
</dbReference>
<dbReference type="STRING" id="1223802.SUTH_02604"/>
<dbReference type="InterPro" id="IPR014292">
    <property type="entry name" value="Acyl_transf_WS/DGAT"/>
</dbReference>
<sequence>MPQRERMSPVDTAWLRMDRPTNLMMIVGVLVFKQRMDFERLRNTIEARLAGRYRRFRQCAVEEVAGAWWQDDPDFDIDAHLKRRALPSGAGKKELQKLAGELAVQPLNPGKPLWRFDLIEDYEGGSAMVVRIHHSIADGIALVGVILSLTDLSPQAPAQKHVTPEPEDTDADDVPVGLLETLADTLTSALDAGSDLGSKAYDLASDRDRLATYGRHGIGLLTELAKLLAMPPDSATSLKGKTSTTKRVAWSDPIPLGEVKALGKALGCSVNDILLSAVAGALRAYFQQKGETVHEVEVRAMIPVNLRTARDEGTLGNRFGLGTLSLPLHEGNPFARLFLVRSRMNELKNSYQPPLTLGILAAVGIAPKIIQQQFLDILAAKASTVMTNVPGPKQPLYLAGSRLDQCMFWVPQSGDIGIGVSILSYNDNVQFSLITDRHFVPDPETITPLFAAEFDKMMLALLMLEWDKPVDPALAEQLLFGTQMPSPLAAGKTRNRKPAATAARNTAKPRKPPSKA</sequence>
<protein>
    <recommendedName>
        <fullName evidence="4">diacylglycerol O-acyltransferase</fullName>
        <ecNumber evidence="4">2.3.1.20</ecNumber>
    </recommendedName>
</protein>
<dbReference type="KEGG" id="shd:SUTH_02604"/>
<evidence type="ECO:0000259" key="13">
    <source>
        <dbReference type="Pfam" id="PF06974"/>
    </source>
</evidence>
<evidence type="ECO:0000259" key="12">
    <source>
        <dbReference type="Pfam" id="PF03007"/>
    </source>
</evidence>
<comment type="pathway">
    <text evidence="1">Glycerolipid metabolism; triacylglycerol biosynthesis.</text>
</comment>
<evidence type="ECO:0000256" key="4">
    <source>
        <dbReference type="ARBA" id="ARBA00013244"/>
    </source>
</evidence>
<proteinExistence type="inferred from homology"/>
<evidence type="ECO:0000256" key="8">
    <source>
        <dbReference type="ARBA" id="ARBA00023098"/>
    </source>
</evidence>
<name>W0SIM3_9PROT</name>
<dbReference type="Proteomes" id="UP000031637">
    <property type="component" value="Chromosome"/>
</dbReference>
<evidence type="ECO:0000256" key="7">
    <source>
        <dbReference type="ARBA" id="ARBA00022798"/>
    </source>
</evidence>
<dbReference type="GO" id="GO:0006071">
    <property type="term" value="P:glycerol metabolic process"/>
    <property type="evidence" value="ECO:0007669"/>
    <property type="project" value="UniProtKB-KW"/>
</dbReference>
<dbReference type="InterPro" id="IPR004255">
    <property type="entry name" value="O-acyltransferase_WSD1_N"/>
</dbReference>
<gene>
    <name evidence="14" type="ORF">SUTH_02604</name>
</gene>
<feature type="region of interest" description="Disordered" evidence="11">
    <location>
        <begin position="485"/>
        <end position="516"/>
    </location>
</feature>
<evidence type="ECO:0000256" key="6">
    <source>
        <dbReference type="ARBA" id="ARBA00022679"/>
    </source>
</evidence>
<evidence type="ECO:0000313" key="14">
    <source>
        <dbReference type="EMBL" id="BAO30386.1"/>
    </source>
</evidence>
<feature type="domain" description="O-acyltransferase WSD1-like N-terminal" evidence="12">
    <location>
        <begin position="7"/>
        <end position="273"/>
    </location>
</feature>
<dbReference type="Gene3D" id="3.30.559.10">
    <property type="entry name" value="Chloramphenicol acetyltransferase-like domain"/>
    <property type="match status" value="1"/>
</dbReference>
<dbReference type="PANTHER" id="PTHR31650:SF1">
    <property type="entry name" value="WAX ESTER SYNTHASE_DIACYLGLYCEROL ACYLTRANSFERASE 4-RELATED"/>
    <property type="match status" value="1"/>
</dbReference>
<feature type="domain" description="O-acyltransferase WSD1 C-terminal" evidence="13">
    <location>
        <begin position="316"/>
        <end position="457"/>
    </location>
</feature>
<dbReference type="OrthoDB" id="9810950at2"/>
<comment type="similarity">
    <text evidence="3">Belongs to the long-chain O-acyltransferase family.</text>
</comment>
<evidence type="ECO:0000313" key="15">
    <source>
        <dbReference type="Proteomes" id="UP000031637"/>
    </source>
</evidence>
<dbReference type="EMBL" id="AP012547">
    <property type="protein sequence ID" value="BAO30386.1"/>
    <property type="molecule type" value="Genomic_DNA"/>
</dbReference>
<dbReference type="InterPro" id="IPR009721">
    <property type="entry name" value="O-acyltransferase_WSD1_C"/>
</dbReference>
<keyword evidence="15" id="KW-1185">Reference proteome</keyword>
<evidence type="ECO:0000256" key="9">
    <source>
        <dbReference type="ARBA" id="ARBA00023315"/>
    </source>
</evidence>
<evidence type="ECO:0000256" key="3">
    <source>
        <dbReference type="ARBA" id="ARBA00009587"/>
    </source>
</evidence>
<evidence type="ECO:0000256" key="11">
    <source>
        <dbReference type="SAM" id="MobiDB-lite"/>
    </source>
</evidence>
<keyword evidence="7" id="KW-0319">Glycerol metabolism</keyword>
<keyword evidence="8" id="KW-0443">Lipid metabolism</keyword>
<dbReference type="EC" id="2.3.1.20" evidence="4"/>
<keyword evidence="5" id="KW-0444">Lipid biosynthesis</keyword>
<evidence type="ECO:0000256" key="5">
    <source>
        <dbReference type="ARBA" id="ARBA00022516"/>
    </source>
</evidence>
<evidence type="ECO:0000256" key="10">
    <source>
        <dbReference type="ARBA" id="ARBA00048109"/>
    </source>
</evidence>
<comment type="pathway">
    <text evidence="2">Lipid metabolism.</text>
</comment>
<organism evidence="14 15">
    <name type="scientific">Sulfuritalea hydrogenivorans sk43H</name>
    <dbReference type="NCBI Taxonomy" id="1223802"/>
    <lineage>
        <taxon>Bacteria</taxon>
        <taxon>Pseudomonadati</taxon>
        <taxon>Pseudomonadota</taxon>
        <taxon>Betaproteobacteria</taxon>
        <taxon>Nitrosomonadales</taxon>
        <taxon>Sterolibacteriaceae</taxon>
        <taxon>Sulfuritalea</taxon>
    </lineage>
</organism>
<comment type="catalytic activity">
    <reaction evidence="10">
        <text>an acyl-CoA + a 1,2-diacyl-sn-glycerol = a triacyl-sn-glycerol + CoA</text>
        <dbReference type="Rhea" id="RHEA:10868"/>
        <dbReference type="ChEBI" id="CHEBI:17815"/>
        <dbReference type="ChEBI" id="CHEBI:57287"/>
        <dbReference type="ChEBI" id="CHEBI:58342"/>
        <dbReference type="ChEBI" id="CHEBI:64615"/>
        <dbReference type="EC" id="2.3.1.20"/>
    </reaction>
</comment>
<dbReference type="Pfam" id="PF06974">
    <property type="entry name" value="WS_DGAT_C"/>
    <property type="match status" value="1"/>
</dbReference>
<dbReference type="SUPFAM" id="SSF52777">
    <property type="entry name" value="CoA-dependent acyltransferases"/>
    <property type="match status" value="2"/>
</dbReference>
<feature type="compositionally biased region" description="Basic residues" evidence="11">
    <location>
        <begin position="507"/>
        <end position="516"/>
    </location>
</feature>
<dbReference type="AlphaFoldDB" id="W0SIM3"/>
<dbReference type="UniPathway" id="UPA00282"/>
<dbReference type="InterPro" id="IPR023213">
    <property type="entry name" value="CAT-like_dom_sf"/>
</dbReference>
<dbReference type="NCBIfam" id="TIGR02946">
    <property type="entry name" value="acyl_WS_DGAT"/>
    <property type="match status" value="1"/>
</dbReference>
<dbReference type="GO" id="GO:0004144">
    <property type="term" value="F:diacylglycerol O-acyltransferase activity"/>
    <property type="evidence" value="ECO:0007669"/>
    <property type="project" value="UniProtKB-EC"/>
</dbReference>
<dbReference type="InterPro" id="IPR045034">
    <property type="entry name" value="O-acyltransferase_WSD1-like"/>
</dbReference>
<reference evidence="14 15" key="1">
    <citation type="journal article" date="2014" name="Syst. Appl. Microbiol.">
        <title>Complete genomes of freshwater sulfur oxidizers Sulfuricella denitrificans skB26 and Sulfuritalea hydrogenivorans sk43H: genetic insights into the sulfur oxidation pathway of betaproteobacteria.</title>
        <authorList>
            <person name="Watanabe T."/>
            <person name="Kojima H."/>
            <person name="Fukui M."/>
        </authorList>
    </citation>
    <scope>NUCLEOTIDE SEQUENCE [LARGE SCALE GENOMIC DNA]</scope>
    <source>
        <strain evidence="14">DSM22779</strain>
    </source>
</reference>
<dbReference type="Pfam" id="PF03007">
    <property type="entry name" value="WS_DGAT_cat"/>
    <property type="match status" value="1"/>
</dbReference>
<dbReference type="HOGENOM" id="CLU_024186_3_1_4"/>
<dbReference type="GO" id="GO:0019432">
    <property type="term" value="P:triglyceride biosynthetic process"/>
    <property type="evidence" value="ECO:0007669"/>
    <property type="project" value="UniProtKB-UniPathway"/>
</dbReference>
<evidence type="ECO:0000256" key="1">
    <source>
        <dbReference type="ARBA" id="ARBA00004771"/>
    </source>
</evidence>
<accession>W0SIM3</accession>
<keyword evidence="9 14" id="KW-0012">Acyltransferase</keyword>
<evidence type="ECO:0000256" key="2">
    <source>
        <dbReference type="ARBA" id="ARBA00005189"/>
    </source>
</evidence>